<accession>A0A2H0M054</accession>
<dbReference type="AlphaFoldDB" id="A0A2H0M054"/>
<comment type="caution">
    <text evidence="2">The sequence shown here is derived from an EMBL/GenBank/DDBJ whole genome shotgun (WGS) entry which is preliminary data.</text>
</comment>
<keyword evidence="1" id="KW-0472">Membrane</keyword>
<sequence>MPKSKKKSWGLLVAISVALLFYITYFETLKGVMPELFAYALFFGILIIALSEWLKGIIRDAVRGALSEEFMLIEGHLREINAKIKSSADPNLPKI</sequence>
<evidence type="ECO:0000256" key="1">
    <source>
        <dbReference type="SAM" id="Phobius"/>
    </source>
</evidence>
<name>A0A2H0M054_9BACT</name>
<keyword evidence="1" id="KW-0812">Transmembrane</keyword>
<proteinExistence type="predicted"/>
<dbReference type="EMBL" id="PCWA01000054">
    <property type="protein sequence ID" value="PIQ89284.1"/>
    <property type="molecule type" value="Genomic_DNA"/>
</dbReference>
<keyword evidence="1" id="KW-1133">Transmembrane helix</keyword>
<organism evidence="2 3">
    <name type="scientific">Candidatus Ghiorseimicrobium undicola</name>
    <dbReference type="NCBI Taxonomy" id="1974746"/>
    <lineage>
        <taxon>Bacteria</taxon>
        <taxon>Pseudomonadati</taxon>
        <taxon>Candidatus Omnitrophota</taxon>
        <taxon>Candidatus Ghiorseimicrobium</taxon>
    </lineage>
</organism>
<protein>
    <submittedName>
        <fullName evidence="2">Uncharacterized protein</fullName>
    </submittedName>
</protein>
<dbReference type="Proteomes" id="UP000229641">
    <property type="component" value="Unassembled WGS sequence"/>
</dbReference>
<feature type="transmembrane region" description="Helical" evidence="1">
    <location>
        <begin position="36"/>
        <end position="54"/>
    </location>
</feature>
<evidence type="ECO:0000313" key="2">
    <source>
        <dbReference type="EMBL" id="PIQ89284.1"/>
    </source>
</evidence>
<reference evidence="2 3" key="1">
    <citation type="submission" date="2017-09" db="EMBL/GenBank/DDBJ databases">
        <title>Depth-based differentiation of microbial function through sediment-hosted aquifers and enrichment of novel symbionts in the deep terrestrial subsurface.</title>
        <authorList>
            <person name="Probst A.J."/>
            <person name="Ladd B."/>
            <person name="Jarett J.K."/>
            <person name="Geller-Mcgrath D.E."/>
            <person name="Sieber C.M."/>
            <person name="Emerson J.B."/>
            <person name="Anantharaman K."/>
            <person name="Thomas B.C."/>
            <person name="Malmstrom R."/>
            <person name="Stieglmeier M."/>
            <person name="Klingl A."/>
            <person name="Woyke T."/>
            <person name="Ryan C.M."/>
            <person name="Banfield J.F."/>
        </authorList>
    </citation>
    <scope>NUCLEOTIDE SEQUENCE [LARGE SCALE GENOMIC DNA]</scope>
    <source>
        <strain evidence="2">CG11_big_fil_rev_8_21_14_0_20_42_13</strain>
    </source>
</reference>
<evidence type="ECO:0000313" key="3">
    <source>
        <dbReference type="Proteomes" id="UP000229641"/>
    </source>
</evidence>
<gene>
    <name evidence="2" type="ORF">COV72_03845</name>
</gene>